<gene>
    <name evidence="2" type="ORF">D5F53_32480</name>
</gene>
<dbReference type="RefSeq" id="WP_119851405.1">
    <property type="nucleotide sequence ID" value="NZ_CP032413.1"/>
</dbReference>
<organism evidence="2 3">
    <name type="scientific">Paenibacillus lautus</name>
    <name type="common">Bacillus lautus</name>
    <dbReference type="NCBI Taxonomy" id="1401"/>
    <lineage>
        <taxon>Bacteria</taxon>
        <taxon>Bacillati</taxon>
        <taxon>Bacillota</taxon>
        <taxon>Bacilli</taxon>
        <taxon>Bacillales</taxon>
        <taxon>Paenibacillaceae</taxon>
        <taxon>Paenibacillus</taxon>
    </lineage>
</organism>
<feature type="compositionally biased region" description="Basic and acidic residues" evidence="1">
    <location>
        <begin position="1"/>
        <end position="17"/>
    </location>
</feature>
<evidence type="ECO:0000313" key="3">
    <source>
        <dbReference type="Proteomes" id="UP000266552"/>
    </source>
</evidence>
<reference evidence="2 3" key="1">
    <citation type="submission" date="2018-09" db="EMBL/GenBank/DDBJ databases">
        <title>Genome Sequence of Paenibacillus lautus Strain E7593-69, Azo Dye-Degrading Bacteria, Isolated from Commercial Tattoo Inks.</title>
        <authorList>
            <person name="Nho S.W."/>
            <person name="Kim S.-J."/>
            <person name="Kweon O."/>
            <person name="Cerniglia C.E."/>
        </authorList>
    </citation>
    <scope>NUCLEOTIDE SEQUENCE [LARGE SCALE GENOMIC DNA]</scope>
    <source>
        <strain evidence="2 3">E7593-69</strain>
        <plasmid evidence="2 3">pAZOPL1</plasmid>
    </source>
</reference>
<dbReference type="InterPro" id="IPR025855">
    <property type="entry name" value="Replic_Relax"/>
</dbReference>
<protein>
    <recommendedName>
        <fullName evidence="4">Replication-relaxation</fullName>
    </recommendedName>
</protein>
<evidence type="ECO:0008006" key="4">
    <source>
        <dbReference type="Google" id="ProtNLM"/>
    </source>
</evidence>
<dbReference type="Proteomes" id="UP000266552">
    <property type="component" value="Plasmid pAZOPL1"/>
</dbReference>
<dbReference type="EMBL" id="CP032413">
    <property type="protein sequence ID" value="AYB48044.1"/>
    <property type="molecule type" value="Genomic_DNA"/>
</dbReference>
<proteinExistence type="predicted"/>
<feature type="region of interest" description="Disordered" evidence="1">
    <location>
        <begin position="1"/>
        <end position="21"/>
    </location>
</feature>
<geneLocation type="plasmid" evidence="2 3">
    <name>pAZOPL1</name>
</geneLocation>
<sequence length="330" mass="38548">MADQGKFDRNDQAEEGGRKRKRRANDYSIGEAIDLLNEREWRLLVDLYKCRCIPQSVVVTTYFLDSPDLYYEEYESVDNLAKAAFEEKNRKRAVLKARRTFKRLKDRGLVEGTSIIPDAVDLPVARRGRVTGETWYYLSQRGLRVVEKRLEIPDDSKLSKVEVDMERAKKEHYWELGKIYLDLRYRWMVSFNDLKQFIDWDWYPSESVWGDNAVIEVRPDAILRIGEQLFCIELDRSTEPIQRSPFHTEQVSIQKKLERYRDVIKASTNTIIRNSIIAFVIPDAVYKTRLLNVGKAADKVFGINHRVLIGRNIEDILIAYSDLAGTSNNE</sequence>
<evidence type="ECO:0000313" key="2">
    <source>
        <dbReference type="EMBL" id="AYB48044.1"/>
    </source>
</evidence>
<accession>A0A385TYM8</accession>
<evidence type="ECO:0000256" key="1">
    <source>
        <dbReference type="SAM" id="MobiDB-lite"/>
    </source>
</evidence>
<name>A0A385TYM8_PAELA</name>
<dbReference type="Pfam" id="PF13814">
    <property type="entry name" value="Replic_Relax"/>
    <property type="match status" value="1"/>
</dbReference>
<dbReference type="KEGG" id="plw:D5F53_32480"/>
<keyword evidence="3" id="KW-1185">Reference proteome</keyword>
<dbReference type="AlphaFoldDB" id="A0A385TYM8"/>
<keyword evidence="2" id="KW-0614">Plasmid</keyword>